<dbReference type="GO" id="GO:0006357">
    <property type="term" value="P:regulation of transcription by RNA polymerase II"/>
    <property type="evidence" value="ECO:0007669"/>
    <property type="project" value="TreeGrafter"/>
</dbReference>
<dbReference type="Gene3D" id="1.10.30.10">
    <property type="entry name" value="High mobility group box domain"/>
    <property type="match status" value="1"/>
</dbReference>
<dbReference type="InterPro" id="IPR007889">
    <property type="entry name" value="HTH_Psq"/>
</dbReference>
<feature type="region of interest" description="Disordered" evidence="5">
    <location>
        <begin position="480"/>
        <end position="514"/>
    </location>
</feature>
<reference evidence="7" key="1">
    <citation type="submission" date="2020-11" db="EMBL/GenBank/DDBJ databases">
        <authorList>
            <person name="Tran Van P."/>
        </authorList>
    </citation>
    <scope>NUCLEOTIDE SEQUENCE</scope>
</reference>
<dbReference type="Pfam" id="PF05225">
    <property type="entry name" value="HTH_psq"/>
    <property type="match status" value="1"/>
</dbReference>
<protein>
    <recommendedName>
        <fullName evidence="6">HMG box domain-containing protein</fullName>
    </recommendedName>
</protein>
<dbReference type="PANTHER" id="PTHR45781">
    <property type="entry name" value="AGAP000281-PA"/>
    <property type="match status" value="1"/>
</dbReference>
<feature type="compositionally biased region" description="Basic residues" evidence="5">
    <location>
        <begin position="495"/>
        <end position="508"/>
    </location>
</feature>
<evidence type="ECO:0000256" key="2">
    <source>
        <dbReference type="ARBA" id="ARBA00023125"/>
    </source>
</evidence>
<feature type="compositionally biased region" description="Polar residues" evidence="5">
    <location>
        <begin position="253"/>
        <end position="275"/>
    </location>
</feature>
<dbReference type="GO" id="GO:0005634">
    <property type="term" value="C:nucleus"/>
    <property type="evidence" value="ECO:0007669"/>
    <property type="project" value="UniProtKB-SubCell"/>
</dbReference>
<feature type="compositionally biased region" description="Polar residues" evidence="5">
    <location>
        <begin position="15"/>
        <end position="37"/>
    </location>
</feature>
<keyword evidence="2 4" id="KW-0238">DNA-binding</keyword>
<dbReference type="AlphaFoldDB" id="A0A7R9ANF7"/>
<name>A0A7R9ANF7_TIMSH</name>
<feature type="region of interest" description="Disordered" evidence="5">
    <location>
        <begin position="11"/>
        <end position="44"/>
    </location>
</feature>
<dbReference type="EMBL" id="OC000504">
    <property type="protein sequence ID" value="CAD7257518.1"/>
    <property type="molecule type" value="Genomic_DNA"/>
</dbReference>
<gene>
    <name evidence="7" type="ORF">TSIB3V08_LOCUS1776</name>
</gene>
<evidence type="ECO:0000313" key="7">
    <source>
        <dbReference type="EMBL" id="CAD7257518.1"/>
    </source>
</evidence>
<dbReference type="InterPro" id="IPR036910">
    <property type="entry name" value="HMG_box_dom_sf"/>
</dbReference>
<dbReference type="SUPFAM" id="SSF47095">
    <property type="entry name" value="HMG-box"/>
    <property type="match status" value="1"/>
</dbReference>
<dbReference type="GO" id="GO:0031490">
    <property type="term" value="F:chromatin DNA binding"/>
    <property type="evidence" value="ECO:0007669"/>
    <property type="project" value="TreeGrafter"/>
</dbReference>
<feature type="DNA-binding region" description="HMG box" evidence="4">
    <location>
        <begin position="513"/>
        <end position="581"/>
    </location>
</feature>
<feature type="compositionally biased region" description="Low complexity" evidence="5">
    <location>
        <begin position="730"/>
        <end position="748"/>
    </location>
</feature>
<keyword evidence="3 4" id="KW-0539">Nucleus</keyword>
<dbReference type="FunFam" id="1.10.30.10:FF:000005">
    <property type="entry name" value="TOX high mobility group box family member 3"/>
    <property type="match status" value="1"/>
</dbReference>
<dbReference type="InterPro" id="IPR051365">
    <property type="entry name" value="TOX_HMG-box_domain"/>
</dbReference>
<dbReference type="CDD" id="cd21995">
    <property type="entry name" value="HMG-box_TOX-like"/>
    <property type="match status" value="1"/>
</dbReference>
<dbReference type="PANTHER" id="PTHR45781:SF1">
    <property type="entry name" value="HMG BOX DOMAIN-CONTAINING PROTEIN"/>
    <property type="match status" value="1"/>
</dbReference>
<feature type="compositionally biased region" description="Polar residues" evidence="5">
    <location>
        <begin position="297"/>
        <end position="317"/>
    </location>
</feature>
<feature type="domain" description="HMG box" evidence="6">
    <location>
        <begin position="513"/>
        <end position="581"/>
    </location>
</feature>
<dbReference type="Pfam" id="PF00505">
    <property type="entry name" value="HMG_box"/>
    <property type="match status" value="1"/>
</dbReference>
<dbReference type="SMART" id="SM00398">
    <property type="entry name" value="HMG"/>
    <property type="match status" value="1"/>
</dbReference>
<evidence type="ECO:0000256" key="4">
    <source>
        <dbReference type="PROSITE-ProRule" id="PRU00267"/>
    </source>
</evidence>
<evidence type="ECO:0000259" key="6">
    <source>
        <dbReference type="PROSITE" id="PS50118"/>
    </source>
</evidence>
<accession>A0A7R9ANF7</accession>
<dbReference type="InterPro" id="IPR009071">
    <property type="entry name" value="HMG_box_dom"/>
</dbReference>
<evidence type="ECO:0000256" key="1">
    <source>
        <dbReference type="ARBA" id="ARBA00004123"/>
    </source>
</evidence>
<feature type="region of interest" description="Disordered" evidence="5">
    <location>
        <begin position="685"/>
        <end position="797"/>
    </location>
</feature>
<organism evidence="7">
    <name type="scientific">Timema shepardi</name>
    <name type="common">Walking stick</name>
    <dbReference type="NCBI Taxonomy" id="629360"/>
    <lineage>
        <taxon>Eukaryota</taxon>
        <taxon>Metazoa</taxon>
        <taxon>Ecdysozoa</taxon>
        <taxon>Arthropoda</taxon>
        <taxon>Hexapoda</taxon>
        <taxon>Insecta</taxon>
        <taxon>Pterygota</taxon>
        <taxon>Neoptera</taxon>
        <taxon>Polyneoptera</taxon>
        <taxon>Phasmatodea</taxon>
        <taxon>Timematodea</taxon>
        <taxon>Timematoidea</taxon>
        <taxon>Timematidae</taxon>
        <taxon>Timema</taxon>
    </lineage>
</organism>
<dbReference type="PROSITE" id="PS50118">
    <property type="entry name" value="HMG_BOX_2"/>
    <property type="match status" value="1"/>
</dbReference>
<proteinExistence type="predicted"/>
<evidence type="ECO:0000256" key="5">
    <source>
        <dbReference type="SAM" id="MobiDB-lite"/>
    </source>
</evidence>
<comment type="subcellular location">
    <subcellularLocation>
        <location evidence="1">Nucleus</location>
    </subcellularLocation>
</comment>
<feature type="compositionally biased region" description="Pro residues" evidence="5">
    <location>
        <begin position="689"/>
        <end position="701"/>
    </location>
</feature>
<evidence type="ECO:0000256" key="3">
    <source>
        <dbReference type="ARBA" id="ARBA00023242"/>
    </source>
</evidence>
<feature type="region of interest" description="Disordered" evidence="5">
    <location>
        <begin position="252"/>
        <end position="275"/>
    </location>
</feature>
<feature type="region of interest" description="Disordered" evidence="5">
    <location>
        <begin position="297"/>
        <end position="340"/>
    </location>
</feature>
<sequence>MLLLGDLYTVPNPGTLGSSGNPQDAEQASNRQLTSSRPTRDRARPQLTMMKRFLPSLTPPPHFEQDTPVKEKGREITTLNVYQSVSTLNKVPDSSTHAACPAYRNLRLGLPIRFTSQSDTLHVLLTVICETYLTILTMSSEECRTFHTPSFGDEEFDIPPINPHQHQQGGNQHVQNNMNSYQQSQDYAENGQSMRPDVKTAVPIVYARSATLWKYPPSTMLQNQSPDNMVMSDSSGYQQPLYLSGPPEHSMGISVSSSYNSPQPTYTMASPNQPNNSQLLMMQQQQQHQQMMLNHGQSMGQYGRSPQGNSPPTGQEGTTTSEDSDDSTPHSAMMPTKYEKKGVRVTYNPARMAETAAVVRKGLTLRIAAECYEVPFGTLSKHYKKATDARVGRSKKPELGYKDEKDRALYLRVCALHGEGLTQKETIQLMTEFVCQEKIETRWKNGKGPGEDWFRGFLACHPELRIRNGEALSLQRMVGMKRPSPEPADNSLAKIQKKPKVQKKKKKRDPNEPQKPVSAYALFFRDTQAAIKGQNPNASFGEVSKIVASMWDALDAEHKNVYKKKTEAAKKEYLKALAAYRASLVSKLSRYVVAPVGRDTGSRVGDACHWSVSLHSLVNKQCWRHQGPSNTGLAASPTGDWRSHCPFKIRRLYISSELYDTSSGASEGEGMYSGYGGFGGGYSGYSPPTALPSPPMLPPPSQQQQQQQMGPGNGMAKKSPLLSSMMTERGNGQPQQGLMGQMQQTHLQPQVNQGGYMQQQMSPPRSEHIVSSPPPVSAGGTGPLQPQNQQPPPRPGNACIRHGCPNAAISNSEWEDEYCSNECVVSHCRCIQFLGGLQPKPDSELLYGEVRHLHNMVSAPH</sequence>
<feature type="compositionally biased region" description="Polar residues" evidence="5">
    <location>
        <begin position="749"/>
        <end position="763"/>
    </location>
</feature>